<protein>
    <recommendedName>
        <fullName evidence="2">Cupin type-1 domain-containing protein</fullName>
    </recommendedName>
</protein>
<evidence type="ECO:0000313" key="1">
    <source>
        <dbReference type="EMBL" id="GAI40691.1"/>
    </source>
</evidence>
<sequence>MAKSELGKYIKRNIKVPEDIQQRHTEVKSPVLGLISDQSFGNYNFSLSWWPVAEPFEMVSETHAHDFDQFLIFVGGDITNMSDLGGEVELTLGEKGGKVEKFVFTTATTVYIPAGMMHCPLNFKKVNNPDKPILFQDLFFDREYKRKES</sequence>
<name>X1PDY3_9ZZZZ</name>
<reference evidence="1" key="1">
    <citation type="journal article" date="2014" name="Front. Microbiol.">
        <title>High frequency of phylogenetically diverse reductive dehalogenase-homologous genes in deep subseafloor sedimentary metagenomes.</title>
        <authorList>
            <person name="Kawai M."/>
            <person name="Futagami T."/>
            <person name="Toyoda A."/>
            <person name="Takaki Y."/>
            <person name="Nishi S."/>
            <person name="Hori S."/>
            <person name="Arai W."/>
            <person name="Tsubouchi T."/>
            <person name="Morono Y."/>
            <person name="Uchiyama I."/>
            <person name="Ito T."/>
            <person name="Fujiyama A."/>
            <person name="Inagaki F."/>
            <person name="Takami H."/>
        </authorList>
    </citation>
    <scope>NUCLEOTIDE SEQUENCE</scope>
    <source>
        <strain evidence="1">Expedition CK06-06</strain>
    </source>
</reference>
<evidence type="ECO:0008006" key="2">
    <source>
        <dbReference type="Google" id="ProtNLM"/>
    </source>
</evidence>
<accession>X1PDY3</accession>
<gene>
    <name evidence="1" type="ORF">S06H3_40840</name>
</gene>
<dbReference type="EMBL" id="BARV01025103">
    <property type="protein sequence ID" value="GAI40691.1"/>
    <property type="molecule type" value="Genomic_DNA"/>
</dbReference>
<organism evidence="1">
    <name type="scientific">marine sediment metagenome</name>
    <dbReference type="NCBI Taxonomy" id="412755"/>
    <lineage>
        <taxon>unclassified sequences</taxon>
        <taxon>metagenomes</taxon>
        <taxon>ecological metagenomes</taxon>
    </lineage>
</organism>
<comment type="caution">
    <text evidence="1">The sequence shown here is derived from an EMBL/GenBank/DDBJ whole genome shotgun (WGS) entry which is preliminary data.</text>
</comment>
<dbReference type="InterPro" id="IPR011051">
    <property type="entry name" value="RmlC_Cupin_sf"/>
</dbReference>
<proteinExistence type="predicted"/>
<dbReference type="AlphaFoldDB" id="X1PDY3"/>
<dbReference type="SUPFAM" id="SSF51182">
    <property type="entry name" value="RmlC-like cupins"/>
    <property type="match status" value="1"/>
</dbReference>